<dbReference type="InterPro" id="IPR042100">
    <property type="entry name" value="Bug_dom1"/>
</dbReference>
<dbReference type="InterPro" id="IPR005064">
    <property type="entry name" value="BUG"/>
</dbReference>
<accession>A0A4R5Q4Y3</accession>
<dbReference type="EMBL" id="SMSJ01000172">
    <property type="protein sequence ID" value="TDH57980.1"/>
    <property type="molecule type" value="Genomic_DNA"/>
</dbReference>
<dbReference type="Pfam" id="PF03401">
    <property type="entry name" value="TctC"/>
    <property type="match status" value="1"/>
</dbReference>
<comment type="caution">
    <text evidence="2">The sequence shown here is derived from an EMBL/GenBank/DDBJ whole genome shotgun (WGS) entry which is preliminary data.</text>
</comment>
<dbReference type="PANTHER" id="PTHR42928">
    <property type="entry name" value="TRICARBOXYLATE-BINDING PROTEIN"/>
    <property type="match status" value="1"/>
</dbReference>
<dbReference type="Gene3D" id="3.40.190.150">
    <property type="entry name" value="Bordetella uptake gene, domain 1"/>
    <property type="match status" value="1"/>
</dbReference>
<dbReference type="Proteomes" id="UP000295096">
    <property type="component" value="Unassembled WGS sequence"/>
</dbReference>
<evidence type="ECO:0000256" key="1">
    <source>
        <dbReference type="ARBA" id="ARBA00006987"/>
    </source>
</evidence>
<comment type="similarity">
    <text evidence="1">Belongs to the UPF0065 (bug) family.</text>
</comment>
<dbReference type="RefSeq" id="WP_133293163.1">
    <property type="nucleotide sequence ID" value="NZ_SMSJ01000172.1"/>
</dbReference>
<evidence type="ECO:0000313" key="3">
    <source>
        <dbReference type="Proteomes" id="UP000295096"/>
    </source>
</evidence>
<dbReference type="SUPFAM" id="SSF53850">
    <property type="entry name" value="Periplasmic binding protein-like II"/>
    <property type="match status" value="1"/>
</dbReference>
<gene>
    <name evidence="2" type="ORF">E2C06_34995</name>
</gene>
<keyword evidence="3" id="KW-1185">Reference proteome</keyword>
<proteinExistence type="inferred from homology"/>
<dbReference type="Gene3D" id="3.40.190.10">
    <property type="entry name" value="Periplasmic binding protein-like II"/>
    <property type="match status" value="1"/>
</dbReference>
<dbReference type="OrthoDB" id="8443386at2"/>
<dbReference type="PANTHER" id="PTHR42928:SF5">
    <property type="entry name" value="BLR1237 PROTEIN"/>
    <property type="match status" value="1"/>
</dbReference>
<reference evidence="2 3" key="1">
    <citation type="journal article" date="2016" name="J. Microbiol.">
        <title>Dankookia rubra gen. nov., sp. nov., an alphaproteobacterium isolated from sediment of a shallow stream.</title>
        <authorList>
            <person name="Kim W.H."/>
            <person name="Kim D.H."/>
            <person name="Kang K."/>
            <person name="Ahn T.Y."/>
        </authorList>
    </citation>
    <scope>NUCLEOTIDE SEQUENCE [LARGE SCALE GENOMIC DNA]</scope>
    <source>
        <strain evidence="2 3">JCM30602</strain>
    </source>
</reference>
<sequence>MVTTRRAALSASAMLTCQRARPARAETFPNRTLTWIVPGGPGSVLDVAARLISLKMAARLGQSVVVDNRLGAGGTVAAEYVARAAPDGHTLFFGNFATFAIAPLLIPNIRYDAQRDFVPVHGIGASANIAVTGMGRPWKTIPELIAHARARPGQLTYAASIGSGQHAAAALFIEKAAVELTLIPYNNFGQVLNDLAAERVDLYFDYPLSSLPYVRDKRLRALAVNAGERLAIAPEVPTLAEAGLPGAELLGWSGIYLPARTPPAVVARLGEVVHAALHEPDVRALFDNTGTILWDEVGPAQLARALQEEIPRMRHLIGRTLPTPGPKPG</sequence>
<dbReference type="PIRSF" id="PIRSF017082">
    <property type="entry name" value="YflP"/>
    <property type="match status" value="1"/>
</dbReference>
<name>A0A4R5Q4Y3_9PROT</name>
<dbReference type="CDD" id="cd07012">
    <property type="entry name" value="PBP2_Bug_TTT"/>
    <property type="match status" value="1"/>
</dbReference>
<organism evidence="2 3">
    <name type="scientific">Dankookia rubra</name>
    <dbReference type="NCBI Taxonomy" id="1442381"/>
    <lineage>
        <taxon>Bacteria</taxon>
        <taxon>Pseudomonadati</taxon>
        <taxon>Pseudomonadota</taxon>
        <taxon>Alphaproteobacteria</taxon>
        <taxon>Acetobacterales</taxon>
        <taxon>Roseomonadaceae</taxon>
        <taxon>Dankookia</taxon>
    </lineage>
</organism>
<protein>
    <submittedName>
        <fullName evidence="2">Tripartite tricarboxylate transporter substrate binding protein</fullName>
    </submittedName>
</protein>
<evidence type="ECO:0000313" key="2">
    <source>
        <dbReference type="EMBL" id="TDH57980.1"/>
    </source>
</evidence>
<dbReference type="AlphaFoldDB" id="A0A4R5Q4Y3"/>